<accession>A0A1N6N844</accession>
<keyword evidence="2" id="KW-1003">Cell membrane</keyword>
<evidence type="ECO:0000259" key="7">
    <source>
        <dbReference type="PROSITE" id="PS50893"/>
    </source>
</evidence>
<dbReference type="GO" id="GO:0016887">
    <property type="term" value="F:ATP hydrolysis activity"/>
    <property type="evidence" value="ECO:0007669"/>
    <property type="project" value="InterPro"/>
</dbReference>
<keyword evidence="1" id="KW-0813">Transport</keyword>
<evidence type="ECO:0000256" key="2">
    <source>
        <dbReference type="ARBA" id="ARBA00022475"/>
    </source>
</evidence>
<dbReference type="PROSITE" id="PS50893">
    <property type="entry name" value="ABC_TRANSPORTER_2"/>
    <property type="match status" value="1"/>
</dbReference>
<dbReference type="Gene3D" id="3.40.50.300">
    <property type="entry name" value="P-loop containing nucleotide triphosphate hydrolases"/>
    <property type="match status" value="1"/>
</dbReference>
<gene>
    <name evidence="8" type="ORF">SAMN05920897_101108</name>
</gene>
<protein>
    <submittedName>
        <fullName evidence="8">Phosphonate transport system ATP-binding protein</fullName>
    </submittedName>
</protein>
<dbReference type="InterPro" id="IPR003593">
    <property type="entry name" value="AAA+_ATPase"/>
</dbReference>
<dbReference type="CDD" id="cd03256">
    <property type="entry name" value="ABC_PhnC_transporter"/>
    <property type="match status" value="1"/>
</dbReference>
<name>A0A1N6N844_9SPIO</name>
<evidence type="ECO:0000256" key="5">
    <source>
        <dbReference type="ARBA" id="ARBA00022967"/>
    </source>
</evidence>
<keyword evidence="9" id="KW-1185">Reference proteome</keyword>
<evidence type="ECO:0000256" key="4">
    <source>
        <dbReference type="ARBA" id="ARBA00022840"/>
    </source>
</evidence>
<dbReference type="Pfam" id="PF00005">
    <property type="entry name" value="ABC_tran"/>
    <property type="match status" value="1"/>
</dbReference>
<dbReference type="GO" id="GO:0016020">
    <property type="term" value="C:membrane"/>
    <property type="evidence" value="ECO:0007669"/>
    <property type="project" value="InterPro"/>
</dbReference>
<keyword evidence="5" id="KW-1278">Translocase</keyword>
<evidence type="ECO:0000313" key="8">
    <source>
        <dbReference type="EMBL" id="SIP88216.1"/>
    </source>
</evidence>
<reference evidence="8 9" key="1">
    <citation type="submission" date="2017-01" db="EMBL/GenBank/DDBJ databases">
        <authorList>
            <person name="Mah S.A."/>
            <person name="Swanson W.J."/>
            <person name="Moy G.W."/>
            <person name="Vacquier V.D."/>
        </authorList>
    </citation>
    <scope>NUCLEOTIDE SEQUENCE [LARGE SCALE GENOMIC DNA]</scope>
    <source>
        <strain evidence="8 9">ASpG1</strain>
    </source>
</reference>
<dbReference type="InterPro" id="IPR050086">
    <property type="entry name" value="MetN_ABC_transporter-like"/>
</dbReference>
<dbReference type="PANTHER" id="PTHR43166">
    <property type="entry name" value="AMINO ACID IMPORT ATP-BINDING PROTEIN"/>
    <property type="match status" value="1"/>
</dbReference>
<dbReference type="PANTHER" id="PTHR43166:SF6">
    <property type="entry name" value="PHOSPHONATES IMPORT ATP-BINDING PROTEIN PHNC"/>
    <property type="match status" value="1"/>
</dbReference>
<proteinExistence type="predicted"/>
<evidence type="ECO:0000256" key="3">
    <source>
        <dbReference type="ARBA" id="ARBA00022741"/>
    </source>
</evidence>
<organism evidence="8 9">
    <name type="scientific">Alkalispirochaeta americana</name>
    <dbReference type="NCBI Taxonomy" id="159291"/>
    <lineage>
        <taxon>Bacteria</taxon>
        <taxon>Pseudomonadati</taxon>
        <taxon>Spirochaetota</taxon>
        <taxon>Spirochaetia</taxon>
        <taxon>Spirochaetales</taxon>
        <taxon>Spirochaetaceae</taxon>
        <taxon>Alkalispirochaeta</taxon>
    </lineage>
</organism>
<dbReference type="OrthoDB" id="9805538at2"/>
<keyword evidence="3" id="KW-0547">Nucleotide-binding</keyword>
<feature type="domain" description="ABC transporter" evidence="7">
    <location>
        <begin position="2"/>
        <end position="246"/>
    </location>
</feature>
<evidence type="ECO:0000256" key="1">
    <source>
        <dbReference type="ARBA" id="ARBA00022448"/>
    </source>
</evidence>
<keyword evidence="4 8" id="KW-0067">ATP-binding</keyword>
<dbReference type="InterPro" id="IPR027417">
    <property type="entry name" value="P-loop_NTPase"/>
</dbReference>
<dbReference type="SUPFAM" id="SSF52540">
    <property type="entry name" value="P-loop containing nucleoside triphosphate hydrolases"/>
    <property type="match status" value="1"/>
</dbReference>
<keyword evidence="6" id="KW-0472">Membrane</keyword>
<dbReference type="InterPro" id="IPR012693">
    <property type="entry name" value="ABC_transpr_PhnC"/>
</dbReference>
<dbReference type="STRING" id="159291.SAMN05920897_101108"/>
<sequence length="263" mass="29214">MLKITNLEKSYTKGAPVLKGLNLTTDHRRLTAIIGSSGAGKSTLLRCINRLVKADSGSIELNGTELLSLSGRALQDSRRQIGMIFQAYNLVDRLTVMENVLSGRLGYTGFFRGVFRKFPQEDVDRAYALLKRVGLSQYVNKRCDALSGGERQRVGCARALMQNPQILLADEPTASLDPKTSERIMELIAGITEELDLPVLINLHNVPQATTYADRILGLRHGVMIFDGNPDELTEDWLEQIYAGHEDDLKKQMKVGSAEHDDE</sequence>
<dbReference type="Proteomes" id="UP000186400">
    <property type="component" value="Unassembled WGS sequence"/>
</dbReference>
<dbReference type="InterPro" id="IPR003439">
    <property type="entry name" value="ABC_transporter-like_ATP-bd"/>
</dbReference>
<dbReference type="NCBIfam" id="TIGR02315">
    <property type="entry name" value="ABC_phnC"/>
    <property type="match status" value="1"/>
</dbReference>
<dbReference type="GO" id="GO:0005524">
    <property type="term" value="F:ATP binding"/>
    <property type="evidence" value="ECO:0007669"/>
    <property type="project" value="UniProtKB-KW"/>
</dbReference>
<dbReference type="GO" id="GO:0015416">
    <property type="term" value="F:ABC-type phosphonate transporter activity"/>
    <property type="evidence" value="ECO:0007669"/>
    <property type="project" value="InterPro"/>
</dbReference>
<evidence type="ECO:0000256" key="6">
    <source>
        <dbReference type="ARBA" id="ARBA00023136"/>
    </source>
</evidence>
<dbReference type="SMART" id="SM00382">
    <property type="entry name" value="AAA"/>
    <property type="match status" value="1"/>
</dbReference>
<dbReference type="RefSeq" id="WP_076487340.1">
    <property type="nucleotide sequence ID" value="NZ_FTMS01000001.1"/>
</dbReference>
<dbReference type="AlphaFoldDB" id="A0A1N6N844"/>
<dbReference type="EMBL" id="FTMS01000001">
    <property type="protein sequence ID" value="SIP88216.1"/>
    <property type="molecule type" value="Genomic_DNA"/>
</dbReference>
<evidence type="ECO:0000313" key="9">
    <source>
        <dbReference type="Proteomes" id="UP000186400"/>
    </source>
</evidence>